<organism evidence="1">
    <name type="scientific">Lichtheimia ramosa</name>
    <dbReference type="NCBI Taxonomy" id="688394"/>
    <lineage>
        <taxon>Eukaryota</taxon>
        <taxon>Fungi</taxon>
        <taxon>Fungi incertae sedis</taxon>
        <taxon>Mucoromycota</taxon>
        <taxon>Mucoromycotina</taxon>
        <taxon>Mucoromycetes</taxon>
        <taxon>Mucorales</taxon>
        <taxon>Lichtheimiaceae</taxon>
        <taxon>Lichtheimia</taxon>
    </lineage>
</organism>
<name>A0A077X4L2_9FUNG</name>
<evidence type="ECO:0000313" key="1">
    <source>
        <dbReference type="EMBL" id="CDS14444.1"/>
    </source>
</evidence>
<proteinExistence type="predicted"/>
<gene>
    <name evidence="1" type="ORF">LRAMOSA06613</name>
</gene>
<accession>A0A077X4L2</accession>
<protein>
    <submittedName>
        <fullName evidence="1">Uncharacterized protein</fullName>
    </submittedName>
</protein>
<sequence length="101" mass="11311">MAFLQSDIDPLYLREKHLRVKVDGSTSISATASASTTSVEDTDHFTEMDLDDHHHQEGAMSTAVKSFFESCSTSSSSSKTVIRRSTFSRKENLDRLVSFYL</sequence>
<reference evidence="1" key="1">
    <citation type="journal article" date="2014" name="Genome Announc.">
        <title>De novo whole-genome sequence and genome annotation of Lichtheimia ramosa.</title>
        <authorList>
            <person name="Linde J."/>
            <person name="Schwartze V."/>
            <person name="Binder U."/>
            <person name="Lass-Florl C."/>
            <person name="Voigt K."/>
            <person name="Horn F."/>
        </authorList>
    </citation>
    <scope>NUCLEOTIDE SEQUENCE</scope>
    <source>
        <strain evidence="1">JMRC FSU:6197</strain>
    </source>
</reference>
<dbReference type="AlphaFoldDB" id="A0A077X4L2"/>
<dbReference type="EMBL" id="LK023386">
    <property type="protein sequence ID" value="CDS14444.1"/>
    <property type="molecule type" value="Genomic_DNA"/>
</dbReference>